<sequence>MADTNTGTQPARETAAVAVPSQTAAVVPGEPLAAAAYRGRTAIADGVVAKIAGLAARGTPGVYALGRGTARALGAVRERIPGAKANIAQGVSVEVGEKQCAVDLALVVDYGVAIAELAERVRLNVIEGLEDMTGLEVVEVNIAVDDIHIAGDDNHDRRVE</sequence>
<comment type="caution">
    <text evidence="2">The sequence shown here is derived from an EMBL/GenBank/DDBJ whole genome shotgun (WGS) entry which is preliminary data.</text>
</comment>
<evidence type="ECO:0000313" key="2">
    <source>
        <dbReference type="EMBL" id="MEU8134214.1"/>
    </source>
</evidence>
<protein>
    <submittedName>
        <fullName evidence="2">Asp23/Gls24 family envelope stress response protein</fullName>
    </submittedName>
</protein>
<dbReference type="RefSeq" id="WP_358352679.1">
    <property type="nucleotide sequence ID" value="NZ_JBEZFP010000023.1"/>
</dbReference>
<evidence type="ECO:0000313" key="3">
    <source>
        <dbReference type="Proteomes" id="UP001551482"/>
    </source>
</evidence>
<proteinExistence type="inferred from homology"/>
<dbReference type="PANTHER" id="PTHR34297">
    <property type="entry name" value="HYPOTHETICAL CYTOSOLIC PROTEIN-RELATED"/>
    <property type="match status" value="1"/>
</dbReference>
<dbReference type="EMBL" id="JBEZFP010000023">
    <property type="protein sequence ID" value="MEU8134214.1"/>
    <property type="molecule type" value="Genomic_DNA"/>
</dbReference>
<reference evidence="2 3" key="1">
    <citation type="submission" date="2024-06" db="EMBL/GenBank/DDBJ databases">
        <title>The Natural Products Discovery Center: Release of the First 8490 Sequenced Strains for Exploring Actinobacteria Biosynthetic Diversity.</title>
        <authorList>
            <person name="Kalkreuter E."/>
            <person name="Kautsar S.A."/>
            <person name="Yang D."/>
            <person name="Bader C.D."/>
            <person name="Teijaro C.N."/>
            <person name="Fluegel L."/>
            <person name="Davis C.M."/>
            <person name="Simpson J.R."/>
            <person name="Lauterbach L."/>
            <person name="Steele A.D."/>
            <person name="Gui C."/>
            <person name="Meng S."/>
            <person name="Li G."/>
            <person name="Viehrig K."/>
            <person name="Ye F."/>
            <person name="Su P."/>
            <person name="Kiefer A.F."/>
            <person name="Nichols A."/>
            <person name="Cepeda A.J."/>
            <person name="Yan W."/>
            <person name="Fan B."/>
            <person name="Jiang Y."/>
            <person name="Adhikari A."/>
            <person name="Zheng C.-J."/>
            <person name="Schuster L."/>
            <person name="Cowan T.M."/>
            <person name="Smanski M.J."/>
            <person name="Chevrette M.G."/>
            <person name="De Carvalho L.P.S."/>
            <person name="Shen B."/>
        </authorList>
    </citation>
    <scope>NUCLEOTIDE SEQUENCE [LARGE SCALE GENOMIC DNA]</scope>
    <source>
        <strain evidence="2 3">NPDC048946</strain>
    </source>
</reference>
<dbReference type="Pfam" id="PF03780">
    <property type="entry name" value="Asp23"/>
    <property type="match status" value="1"/>
</dbReference>
<dbReference type="PANTHER" id="PTHR34297:SF3">
    <property type="entry name" value="ALKALINE SHOCK PROTEIN 23"/>
    <property type="match status" value="1"/>
</dbReference>
<organism evidence="2 3">
    <name type="scientific">Streptodolium elevatio</name>
    <dbReference type="NCBI Taxonomy" id="3157996"/>
    <lineage>
        <taxon>Bacteria</taxon>
        <taxon>Bacillati</taxon>
        <taxon>Actinomycetota</taxon>
        <taxon>Actinomycetes</taxon>
        <taxon>Kitasatosporales</taxon>
        <taxon>Streptomycetaceae</taxon>
        <taxon>Streptodolium</taxon>
    </lineage>
</organism>
<name>A0ABV3DGC1_9ACTN</name>
<keyword evidence="3" id="KW-1185">Reference proteome</keyword>
<dbReference type="Proteomes" id="UP001551482">
    <property type="component" value="Unassembled WGS sequence"/>
</dbReference>
<evidence type="ECO:0000256" key="1">
    <source>
        <dbReference type="ARBA" id="ARBA00005721"/>
    </source>
</evidence>
<accession>A0ABV3DGC1</accession>
<comment type="similarity">
    <text evidence="1">Belongs to the asp23 family.</text>
</comment>
<dbReference type="InterPro" id="IPR005531">
    <property type="entry name" value="Asp23"/>
</dbReference>
<gene>
    <name evidence="2" type="ORF">AB0C36_11950</name>
</gene>